<proteinExistence type="predicted"/>
<comment type="caution">
    <text evidence="1">The sequence shown here is derived from an EMBL/GenBank/DDBJ whole genome shotgun (WGS) entry which is preliminary data.</text>
</comment>
<gene>
    <name evidence="1" type="ORF">E2C01_049570</name>
</gene>
<reference evidence="1 2" key="1">
    <citation type="submission" date="2019-05" db="EMBL/GenBank/DDBJ databases">
        <title>Another draft genome of Portunus trituberculatus and its Hox gene families provides insights of decapod evolution.</title>
        <authorList>
            <person name="Jeong J.-H."/>
            <person name="Song I."/>
            <person name="Kim S."/>
            <person name="Choi T."/>
            <person name="Kim D."/>
            <person name="Ryu S."/>
            <person name="Kim W."/>
        </authorList>
    </citation>
    <scope>NUCLEOTIDE SEQUENCE [LARGE SCALE GENOMIC DNA]</scope>
    <source>
        <tissue evidence="1">Muscle</tissue>
    </source>
</reference>
<evidence type="ECO:0000313" key="2">
    <source>
        <dbReference type="Proteomes" id="UP000324222"/>
    </source>
</evidence>
<organism evidence="1 2">
    <name type="scientific">Portunus trituberculatus</name>
    <name type="common">Swimming crab</name>
    <name type="synonym">Neptunus trituberculatus</name>
    <dbReference type="NCBI Taxonomy" id="210409"/>
    <lineage>
        <taxon>Eukaryota</taxon>
        <taxon>Metazoa</taxon>
        <taxon>Ecdysozoa</taxon>
        <taxon>Arthropoda</taxon>
        <taxon>Crustacea</taxon>
        <taxon>Multicrustacea</taxon>
        <taxon>Malacostraca</taxon>
        <taxon>Eumalacostraca</taxon>
        <taxon>Eucarida</taxon>
        <taxon>Decapoda</taxon>
        <taxon>Pleocyemata</taxon>
        <taxon>Brachyura</taxon>
        <taxon>Eubrachyura</taxon>
        <taxon>Portunoidea</taxon>
        <taxon>Portunidae</taxon>
        <taxon>Portuninae</taxon>
        <taxon>Portunus</taxon>
    </lineage>
</organism>
<evidence type="ECO:0000313" key="1">
    <source>
        <dbReference type="EMBL" id="MPC55627.1"/>
    </source>
</evidence>
<dbReference type="AlphaFoldDB" id="A0A5B7GE83"/>
<name>A0A5B7GE83_PORTR</name>
<sequence>MDTLLYVGGMPGRSYQLKKHVWIKIVKNLAINPLTSIDPS</sequence>
<protein>
    <submittedName>
        <fullName evidence="1">Uncharacterized protein</fullName>
    </submittedName>
</protein>
<dbReference type="EMBL" id="VSRR010013330">
    <property type="protein sequence ID" value="MPC55627.1"/>
    <property type="molecule type" value="Genomic_DNA"/>
</dbReference>
<accession>A0A5B7GE83</accession>
<dbReference type="Proteomes" id="UP000324222">
    <property type="component" value="Unassembled WGS sequence"/>
</dbReference>
<keyword evidence="2" id="KW-1185">Reference proteome</keyword>